<evidence type="ECO:0000256" key="1">
    <source>
        <dbReference type="ARBA" id="ARBA00004141"/>
    </source>
</evidence>
<dbReference type="PANTHER" id="PTHR48023">
    <property type="entry name" value="D-XYLOSE-PROTON SYMPORTER-LIKE 2"/>
    <property type="match status" value="1"/>
</dbReference>
<gene>
    <name evidence="9" type="ORF">IscW_ISCW000394</name>
</gene>
<dbReference type="HOGENOM" id="CLU_1754269_0_0_1"/>
<evidence type="ECO:0000256" key="5">
    <source>
        <dbReference type="ARBA" id="ARBA00022989"/>
    </source>
</evidence>
<proteinExistence type="inferred from homology"/>
<evidence type="ECO:0000313" key="11">
    <source>
        <dbReference type="Proteomes" id="UP000001555"/>
    </source>
</evidence>
<protein>
    <submittedName>
        <fullName evidence="9 10">Sugar transporter, putative</fullName>
        <ecNumber evidence="9">1.3.1.74</ecNumber>
    </submittedName>
</protein>
<evidence type="ECO:0000256" key="3">
    <source>
        <dbReference type="ARBA" id="ARBA00022448"/>
    </source>
</evidence>
<accession>B7P7A3</accession>
<keyword evidence="9" id="KW-0560">Oxidoreductase</keyword>
<feature type="domain" description="Major facilitator superfamily (MFS) profile" evidence="8">
    <location>
        <begin position="1"/>
        <end position="111"/>
    </location>
</feature>
<dbReference type="PaxDb" id="6945-B7P7A3"/>
<dbReference type="EMBL" id="ABJB010430380">
    <property type="status" value="NOT_ANNOTATED_CDS"/>
    <property type="molecule type" value="Genomic_DNA"/>
</dbReference>
<dbReference type="InterPro" id="IPR036259">
    <property type="entry name" value="MFS_trans_sf"/>
</dbReference>
<name>B7P7A3_IXOSC</name>
<evidence type="ECO:0000256" key="2">
    <source>
        <dbReference type="ARBA" id="ARBA00007004"/>
    </source>
</evidence>
<dbReference type="InterPro" id="IPR020846">
    <property type="entry name" value="MFS_dom"/>
</dbReference>
<reference evidence="10" key="2">
    <citation type="submission" date="2020-05" db="UniProtKB">
        <authorList>
            <consortium name="EnsemblMetazoa"/>
        </authorList>
    </citation>
    <scope>IDENTIFICATION</scope>
    <source>
        <strain evidence="10">wikel</strain>
    </source>
</reference>
<dbReference type="GO" id="GO:0016020">
    <property type="term" value="C:membrane"/>
    <property type="evidence" value="ECO:0007669"/>
    <property type="project" value="UniProtKB-SubCell"/>
</dbReference>
<dbReference type="InterPro" id="IPR050820">
    <property type="entry name" value="MFS_Sugar_Transporter"/>
</dbReference>
<evidence type="ECO:0000256" key="4">
    <source>
        <dbReference type="ARBA" id="ARBA00022692"/>
    </source>
</evidence>
<dbReference type="EnsemblMetazoa" id="ISCW000394-RA">
    <property type="protein sequence ID" value="ISCW000394-PA"/>
    <property type="gene ID" value="ISCW000394"/>
</dbReference>
<evidence type="ECO:0000256" key="6">
    <source>
        <dbReference type="ARBA" id="ARBA00023136"/>
    </source>
</evidence>
<comment type="subcellular location">
    <subcellularLocation>
        <location evidence="1">Membrane</location>
        <topology evidence="1">Multi-pass membrane protein</topology>
    </subcellularLocation>
</comment>
<dbReference type="InterPro" id="IPR005828">
    <property type="entry name" value="MFS_sugar_transport-like"/>
</dbReference>
<dbReference type="EMBL" id="ABJB010756237">
    <property type="status" value="NOT_ANNOTATED_CDS"/>
    <property type="molecule type" value="Genomic_DNA"/>
</dbReference>
<dbReference type="AlphaFoldDB" id="B7P7A3"/>
<dbReference type="EMBL" id="DS650875">
    <property type="protein sequence ID" value="EEC02475.1"/>
    <property type="molecule type" value="Genomic_DNA"/>
</dbReference>
<dbReference type="PANTHER" id="PTHR48023:SF4">
    <property type="entry name" value="D-XYLOSE-PROTON SYMPORTER-LIKE 2"/>
    <property type="match status" value="1"/>
</dbReference>
<dbReference type="PROSITE" id="PS50850">
    <property type="entry name" value="MFS"/>
    <property type="match status" value="1"/>
</dbReference>
<sequence length="149" mass="16859">RTLVILAFCKRHTIRKKKKFRTKLRVRTRERAFTAFLFSATWLVLSEIFPMAIRGRAISVAASMNWAANMAISATFLTLLDALGISNTLLLYSAMCLLALVFVFFCVPETKHKSLEEISAELDRGLVRWRTLVPGRQSSSYSLRVEGAT</sequence>
<feature type="transmembrane region" description="Helical" evidence="7">
    <location>
        <begin position="89"/>
        <end position="107"/>
    </location>
</feature>
<dbReference type="EMBL" id="ABJB011031239">
    <property type="status" value="NOT_ANNOTATED_CDS"/>
    <property type="molecule type" value="Genomic_DNA"/>
</dbReference>
<dbReference type="EMBL" id="ABJB010554987">
    <property type="status" value="NOT_ANNOTATED_CDS"/>
    <property type="molecule type" value="Genomic_DNA"/>
</dbReference>
<keyword evidence="9" id="KW-0762">Sugar transport</keyword>
<dbReference type="Proteomes" id="UP000001555">
    <property type="component" value="Unassembled WGS sequence"/>
</dbReference>
<dbReference type="EMBL" id="ABJB011077595">
    <property type="status" value="NOT_ANNOTATED_CDS"/>
    <property type="molecule type" value="Genomic_DNA"/>
</dbReference>
<dbReference type="OrthoDB" id="4142200at2759"/>
<feature type="transmembrane region" description="Helical" evidence="7">
    <location>
        <begin position="32"/>
        <end position="53"/>
    </location>
</feature>
<keyword evidence="6 7" id="KW-0472">Membrane</keyword>
<evidence type="ECO:0000313" key="10">
    <source>
        <dbReference type="EnsemblMetazoa" id="ISCW000394-PA"/>
    </source>
</evidence>
<dbReference type="VEuPathDB" id="VectorBase:ISCP_028735"/>
<evidence type="ECO:0000313" key="9">
    <source>
        <dbReference type="EMBL" id="EEC02475.1"/>
    </source>
</evidence>
<keyword evidence="5 7" id="KW-1133">Transmembrane helix</keyword>
<organism>
    <name type="scientific">Ixodes scapularis</name>
    <name type="common">Black-legged tick</name>
    <name type="synonym">Deer tick</name>
    <dbReference type="NCBI Taxonomy" id="6945"/>
    <lineage>
        <taxon>Eukaryota</taxon>
        <taxon>Metazoa</taxon>
        <taxon>Ecdysozoa</taxon>
        <taxon>Arthropoda</taxon>
        <taxon>Chelicerata</taxon>
        <taxon>Arachnida</taxon>
        <taxon>Acari</taxon>
        <taxon>Parasitiformes</taxon>
        <taxon>Ixodida</taxon>
        <taxon>Ixodoidea</taxon>
        <taxon>Ixodidae</taxon>
        <taxon>Ixodinae</taxon>
        <taxon>Ixodes</taxon>
    </lineage>
</organism>
<keyword evidence="3" id="KW-0813">Transport</keyword>
<dbReference type="GO" id="GO:0032440">
    <property type="term" value="F:2-alkenal reductase [NAD(P)H] activity"/>
    <property type="evidence" value="ECO:0007669"/>
    <property type="project" value="UniProtKB-EC"/>
</dbReference>
<keyword evidence="11" id="KW-1185">Reference proteome</keyword>
<dbReference type="STRING" id="6945.B7P7A3"/>
<dbReference type="VEuPathDB" id="VectorBase:ISCW000394"/>
<dbReference type="EC" id="1.3.1.74" evidence="9"/>
<dbReference type="GO" id="GO:0022857">
    <property type="term" value="F:transmembrane transporter activity"/>
    <property type="evidence" value="ECO:0007669"/>
    <property type="project" value="InterPro"/>
</dbReference>
<evidence type="ECO:0000256" key="7">
    <source>
        <dbReference type="SAM" id="Phobius"/>
    </source>
</evidence>
<dbReference type="Gene3D" id="1.20.1250.20">
    <property type="entry name" value="MFS general substrate transporter like domains"/>
    <property type="match status" value="1"/>
</dbReference>
<feature type="non-terminal residue" evidence="9">
    <location>
        <position position="1"/>
    </location>
</feature>
<dbReference type="EMBL" id="ABJB010464678">
    <property type="status" value="NOT_ANNOTATED_CDS"/>
    <property type="molecule type" value="Genomic_DNA"/>
</dbReference>
<dbReference type="VEuPathDB" id="VectorBase:ISCI000394"/>
<keyword evidence="4 7" id="KW-0812">Transmembrane</keyword>
<reference evidence="9 11" key="1">
    <citation type="submission" date="2008-03" db="EMBL/GenBank/DDBJ databases">
        <title>Annotation of Ixodes scapularis.</title>
        <authorList>
            <consortium name="Ixodes scapularis Genome Project Consortium"/>
            <person name="Caler E."/>
            <person name="Hannick L.I."/>
            <person name="Bidwell S."/>
            <person name="Joardar V."/>
            <person name="Thiagarajan M."/>
            <person name="Amedeo P."/>
            <person name="Galinsky K.J."/>
            <person name="Schobel S."/>
            <person name="Inman J."/>
            <person name="Hostetler J."/>
            <person name="Miller J."/>
            <person name="Hammond M."/>
            <person name="Megy K."/>
            <person name="Lawson D."/>
            <person name="Kodira C."/>
            <person name="Sutton G."/>
            <person name="Meyer J."/>
            <person name="Hill C.A."/>
            <person name="Birren B."/>
            <person name="Nene V."/>
            <person name="Collins F."/>
            <person name="Alarcon-Chaidez F."/>
            <person name="Wikel S."/>
            <person name="Strausberg R."/>
        </authorList>
    </citation>
    <scope>NUCLEOTIDE SEQUENCE [LARGE SCALE GENOMIC DNA]</scope>
    <source>
        <strain evidence="11">Wikel</strain>
        <strain evidence="9">Wikel colony</strain>
    </source>
</reference>
<comment type="similarity">
    <text evidence="2">Belongs to the major facilitator superfamily. Sugar transporter (TC 2.A.1.1) family. Glucose transporter subfamily.</text>
</comment>
<dbReference type="Pfam" id="PF00083">
    <property type="entry name" value="Sugar_tr"/>
    <property type="match status" value="1"/>
</dbReference>
<dbReference type="SUPFAM" id="SSF103473">
    <property type="entry name" value="MFS general substrate transporter"/>
    <property type="match status" value="1"/>
</dbReference>
<evidence type="ECO:0000259" key="8">
    <source>
        <dbReference type="PROSITE" id="PS50850"/>
    </source>
</evidence>